<proteinExistence type="predicted"/>
<dbReference type="RefSeq" id="WP_310913702.1">
    <property type="nucleotide sequence ID" value="NZ_JAVLVT010000010.1"/>
</dbReference>
<keyword evidence="2" id="KW-1133">Transmembrane helix</keyword>
<evidence type="ECO:0000256" key="2">
    <source>
        <dbReference type="SAM" id="Phobius"/>
    </source>
</evidence>
<keyword evidence="4" id="KW-1185">Reference proteome</keyword>
<protein>
    <submittedName>
        <fullName evidence="3">DUF4245 domain-containing protein</fullName>
    </submittedName>
</protein>
<dbReference type="InterPro" id="IPR025339">
    <property type="entry name" value="DUF4245"/>
</dbReference>
<evidence type="ECO:0000313" key="3">
    <source>
        <dbReference type="EMBL" id="MDS1272130.1"/>
    </source>
</evidence>
<reference evidence="4" key="1">
    <citation type="submission" date="2023-07" db="EMBL/GenBank/DDBJ databases">
        <title>Novel species in the genus Lipingzhangella isolated from Sambhar Salt Lake.</title>
        <authorList>
            <person name="Jiya N."/>
            <person name="Kajale S."/>
            <person name="Sharma A."/>
        </authorList>
    </citation>
    <scope>NUCLEOTIDE SEQUENCE [LARGE SCALE GENOMIC DNA]</scope>
    <source>
        <strain evidence="4">LS1_29</strain>
    </source>
</reference>
<keyword evidence="2" id="KW-0812">Transmembrane</keyword>
<organism evidence="3 4">
    <name type="scientific">Lipingzhangella rawalii</name>
    <dbReference type="NCBI Taxonomy" id="2055835"/>
    <lineage>
        <taxon>Bacteria</taxon>
        <taxon>Bacillati</taxon>
        <taxon>Actinomycetota</taxon>
        <taxon>Actinomycetes</taxon>
        <taxon>Streptosporangiales</taxon>
        <taxon>Nocardiopsidaceae</taxon>
        <taxon>Lipingzhangella</taxon>
    </lineage>
</organism>
<sequence>MQTTDRSGAGAGRTYGTYLNYIVAVSALGLLMVAMVAFVSWRQEHTLPSVDYQADLAALVDLADYQVYAPDPAEVPEGWTPTSSRLHSAEDRQNGASPAPVTESTEHTGVDTGDPGADDAAPEPEAQVAGDTASEDTLTWELGFATASDEYAALWISDRDPEPFRAQVTENGTSDGTTDIDGRTWERTINADGDRRSLVLAPGGNDVTADAEDRPATIVVTGTADYGELEDLATVLSAHDSSDVADIAEVGTGDAGTP</sequence>
<evidence type="ECO:0000313" key="4">
    <source>
        <dbReference type="Proteomes" id="UP001250214"/>
    </source>
</evidence>
<gene>
    <name evidence="3" type="ORF">RIF23_17715</name>
</gene>
<feature type="transmembrane region" description="Helical" evidence="2">
    <location>
        <begin position="21"/>
        <end position="41"/>
    </location>
</feature>
<evidence type="ECO:0000256" key="1">
    <source>
        <dbReference type="SAM" id="MobiDB-lite"/>
    </source>
</evidence>
<dbReference type="Pfam" id="PF14030">
    <property type="entry name" value="DUF4245"/>
    <property type="match status" value="2"/>
</dbReference>
<name>A0ABU2HBC5_9ACTN</name>
<dbReference type="Proteomes" id="UP001250214">
    <property type="component" value="Unassembled WGS sequence"/>
</dbReference>
<accession>A0ABU2HBC5</accession>
<keyword evidence="2" id="KW-0472">Membrane</keyword>
<dbReference type="EMBL" id="JAVLVT010000010">
    <property type="protein sequence ID" value="MDS1272130.1"/>
    <property type="molecule type" value="Genomic_DNA"/>
</dbReference>
<feature type="region of interest" description="Disordered" evidence="1">
    <location>
        <begin position="72"/>
        <end position="134"/>
    </location>
</feature>
<comment type="caution">
    <text evidence="3">The sequence shown here is derived from an EMBL/GenBank/DDBJ whole genome shotgun (WGS) entry which is preliminary data.</text>
</comment>